<dbReference type="Gene3D" id="3.30.160.60">
    <property type="entry name" value="Classic Zinc Finger"/>
    <property type="match status" value="1"/>
</dbReference>
<keyword evidence="1" id="KW-0479">Metal-binding</keyword>
<dbReference type="PROSITE" id="PS50119">
    <property type="entry name" value="ZF_BBOX"/>
    <property type="match status" value="1"/>
</dbReference>
<name>A0A210QRV0_MIZYE</name>
<reference evidence="3 4" key="1">
    <citation type="journal article" date="2017" name="Nat. Ecol. Evol.">
        <title>Scallop genome provides insights into evolution of bilaterian karyotype and development.</title>
        <authorList>
            <person name="Wang S."/>
            <person name="Zhang J."/>
            <person name="Jiao W."/>
            <person name="Li J."/>
            <person name="Xun X."/>
            <person name="Sun Y."/>
            <person name="Guo X."/>
            <person name="Huan P."/>
            <person name="Dong B."/>
            <person name="Zhang L."/>
            <person name="Hu X."/>
            <person name="Sun X."/>
            <person name="Wang J."/>
            <person name="Zhao C."/>
            <person name="Wang Y."/>
            <person name="Wang D."/>
            <person name="Huang X."/>
            <person name="Wang R."/>
            <person name="Lv J."/>
            <person name="Li Y."/>
            <person name="Zhang Z."/>
            <person name="Liu B."/>
            <person name="Lu W."/>
            <person name="Hui Y."/>
            <person name="Liang J."/>
            <person name="Zhou Z."/>
            <person name="Hou R."/>
            <person name="Li X."/>
            <person name="Liu Y."/>
            <person name="Li H."/>
            <person name="Ning X."/>
            <person name="Lin Y."/>
            <person name="Zhao L."/>
            <person name="Xing Q."/>
            <person name="Dou J."/>
            <person name="Li Y."/>
            <person name="Mao J."/>
            <person name="Guo H."/>
            <person name="Dou H."/>
            <person name="Li T."/>
            <person name="Mu C."/>
            <person name="Jiang W."/>
            <person name="Fu Q."/>
            <person name="Fu X."/>
            <person name="Miao Y."/>
            <person name="Liu J."/>
            <person name="Yu Q."/>
            <person name="Li R."/>
            <person name="Liao H."/>
            <person name="Li X."/>
            <person name="Kong Y."/>
            <person name="Jiang Z."/>
            <person name="Chourrout D."/>
            <person name="Li R."/>
            <person name="Bao Z."/>
        </authorList>
    </citation>
    <scope>NUCLEOTIDE SEQUENCE [LARGE SCALE GENOMIC DNA]</scope>
    <source>
        <strain evidence="3 4">PY_sf001</strain>
    </source>
</reference>
<dbReference type="InterPro" id="IPR000315">
    <property type="entry name" value="Znf_B-box"/>
</dbReference>
<organism evidence="3 4">
    <name type="scientific">Mizuhopecten yessoensis</name>
    <name type="common">Japanese scallop</name>
    <name type="synonym">Patinopecten yessoensis</name>
    <dbReference type="NCBI Taxonomy" id="6573"/>
    <lineage>
        <taxon>Eukaryota</taxon>
        <taxon>Metazoa</taxon>
        <taxon>Spiralia</taxon>
        <taxon>Lophotrochozoa</taxon>
        <taxon>Mollusca</taxon>
        <taxon>Bivalvia</taxon>
        <taxon>Autobranchia</taxon>
        <taxon>Pteriomorphia</taxon>
        <taxon>Pectinida</taxon>
        <taxon>Pectinoidea</taxon>
        <taxon>Pectinidae</taxon>
        <taxon>Mizuhopecten</taxon>
    </lineage>
</organism>
<sequence>MCFILNASIHTSRRVVKTVHRAQFVDKKNRDTNNLQKSLPLRQPLDIQHTTDRACETSGCNQNKAPNLCFTCKQWLCDTCKSQRCLLVEGETAHNAFIKSDIGPELFDIVKRNRHRQCYMYHSHEVELYCLQCRMLLCKLCQTNSHLHHTLIDITAQSRDTRENLEQTAALLQKKQQQHRFDLKMYEDLQTIVNVELFNASDCQKVMAMCSRDIDNCDKVIQLITQLLKFGSDVVIIDTYRNLEERIETERGQCHSLEPLFTELNSRTTGNKHIMATWVGACHGDQRKHPISDSGVDDLSVSE</sequence>
<dbReference type="Proteomes" id="UP000242188">
    <property type="component" value="Unassembled WGS sequence"/>
</dbReference>
<comment type="caution">
    <text evidence="3">The sequence shown here is derived from an EMBL/GenBank/DDBJ whole genome shotgun (WGS) entry which is preliminary data.</text>
</comment>
<dbReference type="EMBL" id="NEDP02002248">
    <property type="protein sequence ID" value="OWF51467.1"/>
    <property type="molecule type" value="Genomic_DNA"/>
</dbReference>
<proteinExistence type="predicted"/>
<keyword evidence="1" id="KW-0862">Zinc</keyword>
<protein>
    <recommendedName>
        <fullName evidence="2">B box-type domain-containing protein</fullName>
    </recommendedName>
</protein>
<dbReference type="OrthoDB" id="6059339at2759"/>
<dbReference type="AlphaFoldDB" id="A0A210QRV0"/>
<keyword evidence="4" id="KW-1185">Reference proteome</keyword>
<dbReference type="GO" id="GO:0008270">
    <property type="term" value="F:zinc ion binding"/>
    <property type="evidence" value="ECO:0007669"/>
    <property type="project" value="UniProtKB-KW"/>
</dbReference>
<accession>A0A210QRV0</accession>
<keyword evidence="1" id="KW-0863">Zinc-finger</keyword>
<dbReference type="SUPFAM" id="SSF57845">
    <property type="entry name" value="B-box zinc-binding domain"/>
    <property type="match status" value="1"/>
</dbReference>
<gene>
    <name evidence="3" type="ORF">KP79_PYT23090</name>
</gene>
<evidence type="ECO:0000313" key="3">
    <source>
        <dbReference type="EMBL" id="OWF51467.1"/>
    </source>
</evidence>
<evidence type="ECO:0000256" key="1">
    <source>
        <dbReference type="PROSITE-ProRule" id="PRU00024"/>
    </source>
</evidence>
<evidence type="ECO:0000313" key="4">
    <source>
        <dbReference type="Proteomes" id="UP000242188"/>
    </source>
</evidence>
<feature type="domain" description="B box-type" evidence="2">
    <location>
        <begin position="113"/>
        <end position="154"/>
    </location>
</feature>
<evidence type="ECO:0000259" key="2">
    <source>
        <dbReference type="PROSITE" id="PS50119"/>
    </source>
</evidence>